<feature type="binding site" evidence="12">
    <location>
        <begin position="483"/>
        <end position="484"/>
    </location>
    <ligand>
        <name>IMP</name>
        <dbReference type="ChEBI" id="CHEBI:58053"/>
    </ligand>
</feature>
<evidence type="ECO:0000256" key="9">
    <source>
        <dbReference type="ARBA" id="ARBA00023122"/>
    </source>
</evidence>
<evidence type="ECO:0000256" key="1">
    <source>
        <dbReference type="ARBA" id="ARBA00001958"/>
    </source>
</evidence>
<dbReference type="SUPFAM" id="SSF54631">
    <property type="entry name" value="CBS-domain pair"/>
    <property type="match status" value="1"/>
</dbReference>
<comment type="similarity">
    <text evidence="2 12">Belongs to the IMPDH/GMPR family.</text>
</comment>
<feature type="binding site" evidence="12">
    <location>
        <begin position="507"/>
        <end position="511"/>
    </location>
    <ligand>
        <name>IMP</name>
        <dbReference type="ChEBI" id="CHEBI:58053"/>
    </ligand>
</feature>
<dbReference type="Pfam" id="PF00478">
    <property type="entry name" value="IMPDH"/>
    <property type="match status" value="1"/>
</dbReference>
<evidence type="ECO:0000256" key="14">
    <source>
        <dbReference type="RuleBase" id="RU003928"/>
    </source>
</evidence>
<feature type="active site" description="Thioimidate intermediate" evidence="12">
    <location>
        <position position="427"/>
    </location>
</feature>
<feature type="binding site" evidence="12">
    <location>
        <position position="425"/>
    </location>
    <ligand>
        <name>IMP</name>
        <dbReference type="ChEBI" id="CHEBI:58053"/>
    </ligand>
</feature>
<dbReference type="UniPathway" id="UPA00601">
    <property type="reaction ID" value="UER00295"/>
</dbReference>
<evidence type="ECO:0000256" key="2">
    <source>
        <dbReference type="ARBA" id="ARBA00005502"/>
    </source>
</evidence>
<dbReference type="Pfam" id="PF00571">
    <property type="entry name" value="CBS"/>
    <property type="match status" value="2"/>
</dbReference>
<dbReference type="GO" id="GO:0000166">
    <property type="term" value="F:nucleotide binding"/>
    <property type="evidence" value="ECO:0007669"/>
    <property type="project" value="UniProtKB-UniRule"/>
</dbReference>
<feature type="binding site" description="in other chain" evidence="12">
    <location>
        <position position="427"/>
    </location>
    <ligand>
        <name>K(+)</name>
        <dbReference type="ChEBI" id="CHEBI:29103"/>
        <note>ligand shared between two tetrameric partners</note>
    </ligand>
</feature>
<feature type="domain" description="CBS" evidence="15">
    <location>
        <begin position="276"/>
        <end position="333"/>
    </location>
</feature>
<dbReference type="InterPro" id="IPR046342">
    <property type="entry name" value="CBS_dom_sf"/>
</dbReference>
<evidence type="ECO:0000256" key="13">
    <source>
        <dbReference type="PROSITE-ProRule" id="PRU00703"/>
    </source>
</evidence>
<evidence type="ECO:0000259" key="15">
    <source>
        <dbReference type="PROSITE" id="PS51371"/>
    </source>
</evidence>
<feature type="binding site" evidence="12">
    <location>
        <begin position="460"/>
        <end position="462"/>
    </location>
    <ligand>
        <name>IMP</name>
        <dbReference type="ChEBI" id="CHEBI:58053"/>
    </ligand>
</feature>
<comment type="cofactor">
    <cofactor evidence="1 12">
        <name>K(+)</name>
        <dbReference type="ChEBI" id="CHEBI:29103"/>
    </cofactor>
</comment>
<dbReference type="EMBL" id="HBKN01044111">
    <property type="protein sequence ID" value="CAE2333247.1"/>
    <property type="molecule type" value="Transcribed_RNA"/>
</dbReference>
<keyword evidence="12" id="KW-0963">Cytoplasm</keyword>
<gene>
    <name evidence="16" type="ORF">GTHE00462_LOCUS34541</name>
    <name evidence="17" type="ORF">GTHE00462_LOCUS34542</name>
</gene>
<evidence type="ECO:0000256" key="3">
    <source>
        <dbReference type="ARBA" id="ARBA00022723"/>
    </source>
</evidence>
<dbReference type="GO" id="GO:0006177">
    <property type="term" value="P:GMP biosynthetic process"/>
    <property type="evidence" value="ECO:0007669"/>
    <property type="project" value="UniProtKB-UniRule"/>
</dbReference>
<dbReference type="HAMAP" id="MF_01964">
    <property type="entry name" value="IMPDH"/>
    <property type="match status" value="1"/>
</dbReference>
<dbReference type="InterPro" id="IPR000644">
    <property type="entry name" value="CBS_dom"/>
</dbReference>
<dbReference type="GO" id="GO:0003938">
    <property type="term" value="F:IMP dehydrogenase activity"/>
    <property type="evidence" value="ECO:0007669"/>
    <property type="project" value="UniProtKB-UniRule"/>
</dbReference>
<keyword evidence="8 12" id="KW-0520">NAD</keyword>
<dbReference type="InterPro" id="IPR001093">
    <property type="entry name" value="IMP_DH_GMPRt"/>
</dbReference>
<keyword evidence="9 13" id="KW-0129">CBS domain</keyword>
<keyword evidence="7 12" id="KW-0560">Oxidoreductase</keyword>
<comment type="caution">
    <text evidence="12">Lacks conserved residue(s) required for the propagation of feature annotation.</text>
</comment>
<evidence type="ECO:0000256" key="6">
    <source>
        <dbReference type="ARBA" id="ARBA00022958"/>
    </source>
</evidence>
<dbReference type="CDD" id="cd00381">
    <property type="entry name" value="IMPDH"/>
    <property type="match status" value="1"/>
</dbReference>
<evidence type="ECO:0000256" key="10">
    <source>
        <dbReference type="ARBA" id="ARBA00048028"/>
    </source>
</evidence>
<dbReference type="Gene3D" id="3.20.20.70">
    <property type="entry name" value="Aldolase class I"/>
    <property type="match status" value="1"/>
</dbReference>
<dbReference type="GO" id="GO:0006183">
    <property type="term" value="P:GTP biosynthetic process"/>
    <property type="evidence" value="ECO:0007669"/>
    <property type="project" value="TreeGrafter"/>
</dbReference>
<dbReference type="PROSITE" id="PS51371">
    <property type="entry name" value="CBS"/>
    <property type="match status" value="2"/>
</dbReference>
<feature type="binding site" description="in other chain" evidence="12">
    <location>
        <position position="422"/>
    </location>
    <ligand>
        <name>K(+)</name>
        <dbReference type="ChEBI" id="CHEBI:29103"/>
        <note>ligand shared between two tetrameric partners</note>
    </ligand>
</feature>
<dbReference type="InterPro" id="IPR013785">
    <property type="entry name" value="Aldolase_TIM"/>
</dbReference>
<dbReference type="InterPro" id="IPR015875">
    <property type="entry name" value="IMP_DH/GMP_Rdtase_CS"/>
</dbReference>
<organism evidence="17">
    <name type="scientific">Guillardia theta</name>
    <name type="common">Cryptophyte</name>
    <name type="synonym">Cryptomonas phi</name>
    <dbReference type="NCBI Taxonomy" id="55529"/>
    <lineage>
        <taxon>Eukaryota</taxon>
        <taxon>Cryptophyceae</taxon>
        <taxon>Pyrenomonadales</taxon>
        <taxon>Geminigeraceae</taxon>
        <taxon>Guillardia</taxon>
    </lineage>
</organism>
<evidence type="ECO:0000256" key="8">
    <source>
        <dbReference type="ARBA" id="ARBA00023027"/>
    </source>
</evidence>
<dbReference type="GO" id="GO:0046872">
    <property type="term" value="F:metal ion binding"/>
    <property type="evidence" value="ECO:0007669"/>
    <property type="project" value="UniProtKB-UniRule"/>
</dbReference>
<dbReference type="SMART" id="SM00116">
    <property type="entry name" value="CBS"/>
    <property type="match status" value="2"/>
</dbReference>
<dbReference type="EC" id="1.1.1.205" evidence="12 14"/>
<dbReference type="SUPFAM" id="SSF51412">
    <property type="entry name" value="Inosine monophosphate dehydrogenase (IMPDH)"/>
    <property type="match status" value="1"/>
</dbReference>
<evidence type="ECO:0000313" key="16">
    <source>
        <dbReference type="EMBL" id="CAE2333242.1"/>
    </source>
</evidence>
<dbReference type="SMART" id="SM01240">
    <property type="entry name" value="IMPDH"/>
    <property type="match status" value="1"/>
</dbReference>
<keyword evidence="6 12" id="KW-0630">Potassium</keyword>
<feature type="binding site" evidence="12">
    <location>
        <position position="536"/>
    </location>
    <ligand>
        <name>IMP</name>
        <dbReference type="ChEBI" id="CHEBI:58053"/>
    </ligand>
</feature>
<evidence type="ECO:0000256" key="7">
    <source>
        <dbReference type="ARBA" id="ARBA00023002"/>
    </source>
</evidence>
<evidence type="ECO:0000256" key="11">
    <source>
        <dbReference type="ARBA" id="ARBA00056556"/>
    </source>
</evidence>
<feature type="domain" description="CBS" evidence="15">
    <location>
        <begin position="213"/>
        <end position="272"/>
    </location>
</feature>
<dbReference type="NCBIfam" id="TIGR01302">
    <property type="entry name" value="IMP_dehydrog"/>
    <property type="match status" value="1"/>
</dbReference>
<evidence type="ECO:0000256" key="12">
    <source>
        <dbReference type="HAMAP-Rule" id="MF_03156"/>
    </source>
</evidence>
<keyword evidence="3 12" id="KW-0479">Metal-binding</keyword>
<protein>
    <recommendedName>
        <fullName evidence="12 14">Inosine-5'-monophosphate dehydrogenase</fullName>
        <shortName evidence="12">IMP dehydrogenase</shortName>
        <shortName evidence="12">IMPD</shortName>
        <shortName evidence="12">IMPDH</shortName>
        <ecNumber evidence="12 14">1.1.1.205</ecNumber>
    </recommendedName>
</protein>
<keyword evidence="5 12" id="KW-0658">Purine biosynthesis</keyword>
<keyword evidence="4 12" id="KW-0332">GMP biosynthesis</keyword>
<comment type="subcellular location">
    <subcellularLocation>
        <location evidence="12">Cytoplasm</location>
    </subcellularLocation>
</comment>
<feature type="binding site" evidence="12">
    <location>
        <begin position="420"/>
        <end position="422"/>
    </location>
    <ligand>
        <name>NAD(+)</name>
        <dbReference type="ChEBI" id="CHEBI:57540"/>
    </ligand>
</feature>
<feature type="active site" description="Proton acceptor" evidence="12">
    <location>
        <position position="523"/>
    </location>
</feature>
<sequence>MKHRDVKDEANHHRDFPPLLLPSTSLRCNLATAPSASSCFRCARLVSPLLPTHSITFMSCCGQQGPNSDFSPSMDSHFGQVPFSPELGSSCVGYKENKPTLNAELEAALKEHGRDGFNVEDLVKEQPGLTYDDFLLLPGHIYFSPQEVSTTTRVTKNIRLKCPFVSSPMDTVSEANLAVAMALQGGIGIIHYNCTVEEQVQMVRQVKRYKNGFITDPITLGLDAKVKDVRRIKVEKGFSGIPITETGKIGGKLVGMVCTRDIDFVGDDDLSVQDVMSRDLIVAKEGCTLSQANDIMKGSKKGKLPIVNGNGELVALISRTDLLKNRDYPNCSVDKTSKQLLCGAAIGTRQSDYDRLAQLAKEHVDIILIDSAQGDSTYQADMVRHIKQNYPHIEVIAGNVVTSRQAAHLIQAGCDALRVGMGVGSICTTQEVMACGRPQAVSIYQVARFARRFDIPIIADGGIRSPGHIMKALSLGASCVMMGSMLAGTHEAPGEWFYRDGVRMKKYRGMGSKEAMEKGSSTRYLMNSKSGIQVEQGVSGFVADKGSLHMYLPHLHMCLRQALQDVGMRSIQELHGAMQDGSLMYEKRTAAAQSEGKVHTVQHVQSYGLATTAR</sequence>
<dbReference type="PROSITE" id="PS00487">
    <property type="entry name" value="IMP_DH_GMP_RED"/>
    <property type="match status" value="1"/>
</dbReference>
<dbReference type="PANTHER" id="PTHR11911">
    <property type="entry name" value="INOSINE-5-MONOPHOSPHATE DEHYDROGENASE RELATED"/>
    <property type="match status" value="1"/>
</dbReference>
<comment type="activity regulation">
    <text evidence="12">Mycophenolic acid (MPA) is a non-competitive inhibitor that prevents formation of the closed enzyme conformation by binding to the same site as the amobile flap. In contrast, mizoribine monophosphate (MZP) is a competitive inhibitor that induces the closed conformation. MPA is a potent inhibitor of mammalian IMPDHs but a poor inhibitor of the bacterial enzymes. MZP is a more potent inhibitor of bacterial IMPDH.</text>
</comment>
<comment type="pathway">
    <text evidence="12 14">Purine metabolism; XMP biosynthesis via de novo pathway; XMP from IMP: step 1/1.</text>
</comment>
<dbReference type="EMBL" id="HBKN01044110">
    <property type="protein sequence ID" value="CAE2333242.1"/>
    <property type="molecule type" value="Transcribed_RNA"/>
</dbReference>
<reference evidence="17" key="1">
    <citation type="submission" date="2021-01" db="EMBL/GenBank/DDBJ databases">
        <authorList>
            <person name="Corre E."/>
            <person name="Pelletier E."/>
            <person name="Niang G."/>
            <person name="Scheremetjew M."/>
            <person name="Finn R."/>
            <person name="Kale V."/>
            <person name="Holt S."/>
            <person name="Cochrane G."/>
            <person name="Meng A."/>
            <person name="Brown T."/>
            <person name="Cohen L."/>
        </authorList>
    </citation>
    <scope>NUCLEOTIDE SEQUENCE</scope>
    <source>
        <strain evidence="17">CCMP 2712</strain>
    </source>
</reference>
<accession>A0A6U6CXB8</accession>
<feature type="binding site" description="in other chain" evidence="12">
    <location>
        <position position="424"/>
    </location>
    <ligand>
        <name>K(+)</name>
        <dbReference type="ChEBI" id="CHEBI:29103"/>
        <note>ligand shared between two tetrameric partners</note>
    </ligand>
</feature>
<dbReference type="CDD" id="cd04601">
    <property type="entry name" value="CBS_pair_IMPDH"/>
    <property type="match status" value="1"/>
</dbReference>
<comment type="catalytic activity">
    <reaction evidence="10 12 14">
        <text>IMP + NAD(+) + H2O = XMP + NADH + H(+)</text>
        <dbReference type="Rhea" id="RHEA:11708"/>
        <dbReference type="ChEBI" id="CHEBI:15377"/>
        <dbReference type="ChEBI" id="CHEBI:15378"/>
        <dbReference type="ChEBI" id="CHEBI:57464"/>
        <dbReference type="ChEBI" id="CHEBI:57540"/>
        <dbReference type="ChEBI" id="CHEBI:57945"/>
        <dbReference type="ChEBI" id="CHEBI:58053"/>
        <dbReference type="EC" id="1.1.1.205"/>
    </reaction>
</comment>
<evidence type="ECO:0000256" key="5">
    <source>
        <dbReference type="ARBA" id="ARBA00022755"/>
    </source>
</evidence>
<dbReference type="AlphaFoldDB" id="A0A6U6CXB8"/>
<evidence type="ECO:0000313" key="17">
    <source>
        <dbReference type="EMBL" id="CAE2333247.1"/>
    </source>
</evidence>
<feature type="binding site" evidence="12">
    <location>
        <position position="370"/>
    </location>
    <ligand>
        <name>NAD(+)</name>
        <dbReference type="ChEBI" id="CHEBI:57540"/>
    </ligand>
</feature>
<proteinExistence type="inferred from homology"/>
<name>A0A6U6CXB8_GUITH</name>
<dbReference type="GO" id="GO:0005737">
    <property type="term" value="C:cytoplasm"/>
    <property type="evidence" value="ECO:0007669"/>
    <property type="project" value="UniProtKB-SubCell"/>
</dbReference>
<comment type="function">
    <text evidence="11 12">Catalyzes the conversion of inosine 5'-phosphate (IMP) to xanthosine 5'-phosphate (XMP), the first committed and rate-limiting step in the de novo synthesis of guanine nucleotides, and therefore plays an important role in the regulation of cell growth.</text>
</comment>
<dbReference type="InterPro" id="IPR005990">
    <property type="entry name" value="IMP_DH"/>
</dbReference>
<evidence type="ECO:0000256" key="4">
    <source>
        <dbReference type="ARBA" id="ARBA00022749"/>
    </source>
</evidence>
<dbReference type="FunFam" id="3.20.20.70:FF:000086">
    <property type="entry name" value="IMP dehydrogenase, putative"/>
    <property type="match status" value="1"/>
</dbReference>
<dbReference type="PANTHER" id="PTHR11911:SF111">
    <property type="entry name" value="INOSINE-5'-MONOPHOSPHATE DEHYDROGENASE"/>
    <property type="match status" value="1"/>
</dbReference>
<comment type="subunit">
    <text evidence="12">Homotetramer.</text>
</comment>